<evidence type="ECO:0000256" key="1">
    <source>
        <dbReference type="ARBA" id="ARBA00007317"/>
    </source>
</evidence>
<comment type="similarity">
    <text evidence="1 6">Belongs to the 2-oxoacid dehydrogenase family.</text>
</comment>
<dbReference type="Pfam" id="PF00198">
    <property type="entry name" value="2-oxoacid_dh"/>
    <property type="match status" value="1"/>
</dbReference>
<sequence length="452" mass="48243">MASSVARILSRHLHVSARRHALSKFAMPAMSPTMTEGGIASWKKKEGESFIAGDVLLEIETDKATIDVEAQDDGIMAKIIAADGAKNVQVGSLIAVLAEEGDDLSSADKFASENASTPSSESPKEKAAPEPSKPEQAAPKTEPSESKPKGDSKTELPAGNRIFASPIAKKIALERGVPLSKIKGSGPEGRIIREDVEKYKAPAAAGATSSLTSPGPSAQLPDYKDIPVTNMRRTIGSRLTQAKQELPHYYVTVDINMDKLMKLREVFNKTLAEKGSKLSVNDFIVKGVACALKDVPEANSAWLGEVIRQYNKADISIAVATDNGLITPIIKDAGNKGLATISAEAKALAKKARDGKLAPQEYQGGTFTISNMGMFDISHFTAIINPPQSCILAVSTTQPTLVPAPEEERGFKTANIMKVTLSSDHRTVDGAVAARWMAAFKGYLENPLTFML</sequence>
<dbReference type="FunFam" id="2.40.50.100:FF:000010">
    <property type="entry name" value="Acetyltransferase component of pyruvate dehydrogenase complex"/>
    <property type="match status" value="1"/>
</dbReference>
<dbReference type="SUPFAM" id="SSF52777">
    <property type="entry name" value="CoA-dependent acyltransferases"/>
    <property type="match status" value="1"/>
</dbReference>
<evidence type="ECO:0000259" key="9">
    <source>
        <dbReference type="PROSITE" id="PS51826"/>
    </source>
</evidence>
<protein>
    <recommendedName>
        <fullName evidence="6">Acetyltransferase component of pyruvate dehydrogenase complex</fullName>
        <ecNumber evidence="6">2.3.1.12</ecNumber>
    </recommendedName>
</protein>
<dbReference type="NCBIfam" id="TIGR01349">
    <property type="entry name" value="PDHac_trf_mito"/>
    <property type="match status" value="1"/>
</dbReference>
<dbReference type="SUPFAM" id="SSF51230">
    <property type="entry name" value="Single hybrid motif"/>
    <property type="match status" value="1"/>
</dbReference>
<dbReference type="PROSITE" id="PS50968">
    <property type="entry name" value="BIOTINYL_LIPOYL"/>
    <property type="match status" value="1"/>
</dbReference>
<reference evidence="11" key="2">
    <citation type="submission" date="2015-01" db="EMBL/GenBank/DDBJ databases">
        <title>Evolutionary Origins and Diversification of the Mycorrhizal Mutualists.</title>
        <authorList>
            <consortium name="DOE Joint Genome Institute"/>
            <consortium name="Mycorrhizal Genomics Consortium"/>
            <person name="Kohler A."/>
            <person name="Kuo A."/>
            <person name="Nagy L.G."/>
            <person name="Floudas D."/>
            <person name="Copeland A."/>
            <person name="Barry K.W."/>
            <person name="Cichocki N."/>
            <person name="Veneault-Fourrey C."/>
            <person name="LaButti K."/>
            <person name="Lindquist E.A."/>
            <person name="Lipzen A."/>
            <person name="Lundell T."/>
            <person name="Morin E."/>
            <person name="Murat C."/>
            <person name="Riley R."/>
            <person name="Ohm R."/>
            <person name="Sun H."/>
            <person name="Tunlid A."/>
            <person name="Henrissat B."/>
            <person name="Grigoriev I.V."/>
            <person name="Hibbett D.S."/>
            <person name="Martin F."/>
        </authorList>
    </citation>
    <scope>NUCLEOTIDE SEQUENCE [LARGE SCALE GENOMIC DNA]</scope>
    <source>
        <strain evidence="11">F 1598</strain>
    </source>
</reference>
<dbReference type="GO" id="GO:0005739">
    <property type="term" value="C:mitochondrion"/>
    <property type="evidence" value="ECO:0007669"/>
    <property type="project" value="UniProtKB-SubCell"/>
</dbReference>
<comment type="cofactor">
    <cofactor evidence="6">
        <name>(R)-lipoate</name>
        <dbReference type="ChEBI" id="CHEBI:83088"/>
    </cofactor>
    <text evidence="6">Binds 1 lipoyl cofactor covalently.</text>
</comment>
<dbReference type="Gene3D" id="3.30.559.10">
    <property type="entry name" value="Chloramphenicol acetyltransferase-like domain"/>
    <property type="match status" value="1"/>
</dbReference>
<evidence type="ECO:0000256" key="6">
    <source>
        <dbReference type="RuleBase" id="RU361137"/>
    </source>
</evidence>
<feature type="region of interest" description="Disordered" evidence="7">
    <location>
        <begin position="205"/>
        <end position="224"/>
    </location>
</feature>
<dbReference type="Gene3D" id="2.40.50.100">
    <property type="match status" value="1"/>
</dbReference>
<keyword evidence="3 6" id="KW-0450">Lipoyl</keyword>
<dbReference type="Pfam" id="PF00364">
    <property type="entry name" value="Biotin_lipoyl"/>
    <property type="match status" value="1"/>
</dbReference>
<dbReference type="PANTHER" id="PTHR23151">
    <property type="entry name" value="DIHYDROLIPOAMIDE ACETYL/SUCCINYL-TRANSFERASE-RELATED"/>
    <property type="match status" value="1"/>
</dbReference>
<dbReference type="InterPro" id="IPR004167">
    <property type="entry name" value="PSBD"/>
</dbReference>
<evidence type="ECO:0000259" key="8">
    <source>
        <dbReference type="PROSITE" id="PS50968"/>
    </source>
</evidence>
<evidence type="ECO:0000256" key="4">
    <source>
        <dbReference type="ARBA" id="ARBA00022946"/>
    </source>
</evidence>
<organism evidence="10 11">
    <name type="scientific">Piloderma croceum (strain F 1598)</name>
    <dbReference type="NCBI Taxonomy" id="765440"/>
    <lineage>
        <taxon>Eukaryota</taxon>
        <taxon>Fungi</taxon>
        <taxon>Dikarya</taxon>
        <taxon>Basidiomycota</taxon>
        <taxon>Agaricomycotina</taxon>
        <taxon>Agaricomycetes</taxon>
        <taxon>Agaricomycetidae</taxon>
        <taxon>Atheliales</taxon>
        <taxon>Atheliaceae</taxon>
        <taxon>Piloderma</taxon>
    </lineage>
</organism>
<feature type="compositionally biased region" description="Basic and acidic residues" evidence="7">
    <location>
        <begin position="142"/>
        <end position="154"/>
    </location>
</feature>
<dbReference type="Gene3D" id="4.10.320.10">
    <property type="entry name" value="E3-binding domain"/>
    <property type="match status" value="1"/>
</dbReference>
<evidence type="ECO:0000256" key="5">
    <source>
        <dbReference type="ARBA" id="ARBA00023315"/>
    </source>
</evidence>
<gene>
    <name evidence="10" type="ORF">PILCRDRAFT_96456</name>
</gene>
<dbReference type="InterPro" id="IPR001078">
    <property type="entry name" value="2-oxoacid_DH_actylTfrase"/>
</dbReference>
<dbReference type="PANTHER" id="PTHR23151:SF90">
    <property type="entry name" value="DIHYDROLIPOYLLYSINE-RESIDUE ACETYLTRANSFERASE COMPONENT OF PYRUVATE DEHYDROGENASE COMPLEX, MITOCHONDRIAL-RELATED"/>
    <property type="match status" value="1"/>
</dbReference>
<feature type="compositionally biased region" description="Polar residues" evidence="7">
    <location>
        <begin position="207"/>
        <end position="216"/>
    </location>
</feature>
<dbReference type="CDD" id="cd06849">
    <property type="entry name" value="lipoyl_domain"/>
    <property type="match status" value="1"/>
</dbReference>
<dbReference type="InterPro" id="IPR011053">
    <property type="entry name" value="Single_hybrid_motif"/>
</dbReference>
<feature type="domain" description="Lipoyl-binding" evidence="8">
    <location>
        <begin position="22"/>
        <end position="98"/>
    </location>
</feature>
<dbReference type="Pfam" id="PF02817">
    <property type="entry name" value="E3_binding"/>
    <property type="match status" value="1"/>
</dbReference>
<keyword evidence="11" id="KW-1185">Reference proteome</keyword>
<name>A0A0C3G3Z0_PILCF</name>
<dbReference type="EC" id="2.3.1.12" evidence="6"/>
<feature type="region of interest" description="Disordered" evidence="7">
    <location>
        <begin position="108"/>
        <end position="160"/>
    </location>
</feature>
<dbReference type="STRING" id="765440.A0A0C3G3Z0"/>
<comment type="function">
    <text evidence="6">The pyruvate dehydrogenase complex catalyzes the overall conversion of pyruvate to acetyl-CoA and CO(2).</text>
</comment>
<proteinExistence type="inferred from homology"/>
<dbReference type="GO" id="GO:0004742">
    <property type="term" value="F:dihydrolipoyllysine-residue acetyltransferase activity"/>
    <property type="evidence" value="ECO:0007669"/>
    <property type="project" value="UniProtKB-UniRule"/>
</dbReference>
<feature type="domain" description="Peripheral subunit-binding (PSBD)" evidence="9">
    <location>
        <begin position="163"/>
        <end position="200"/>
    </location>
</feature>
<dbReference type="FunCoup" id="A0A0C3G3Z0">
    <property type="interactions" value="394"/>
</dbReference>
<evidence type="ECO:0000256" key="2">
    <source>
        <dbReference type="ARBA" id="ARBA00022679"/>
    </source>
</evidence>
<keyword evidence="2 6" id="KW-0808">Transferase</keyword>
<dbReference type="EMBL" id="KN832985">
    <property type="protein sequence ID" value="KIM85351.1"/>
    <property type="molecule type" value="Genomic_DNA"/>
</dbReference>
<dbReference type="PROSITE" id="PS51826">
    <property type="entry name" value="PSBD"/>
    <property type="match status" value="1"/>
</dbReference>
<dbReference type="InterPro" id="IPR003016">
    <property type="entry name" value="2-oxoA_DH_lipoyl-BS"/>
</dbReference>
<dbReference type="InterPro" id="IPR000089">
    <property type="entry name" value="Biotin_lipoyl"/>
</dbReference>
<evidence type="ECO:0000313" key="11">
    <source>
        <dbReference type="Proteomes" id="UP000054166"/>
    </source>
</evidence>
<reference evidence="10 11" key="1">
    <citation type="submission" date="2014-04" db="EMBL/GenBank/DDBJ databases">
        <authorList>
            <consortium name="DOE Joint Genome Institute"/>
            <person name="Kuo A."/>
            <person name="Tarkka M."/>
            <person name="Buscot F."/>
            <person name="Kohler A."/>
            <person name="Nagy L.G."/>
            <person name="Floudas D."/>
            <person name="Copeland A."/>
            <person name="Barry K.W."/>
            <person name="Cichocki N."/>
            <person name="Veneault-Fourrey C."/>
            <person name="LaButti K."/>
            <person name="Lindquist E.A."/>
            <person name="Lipzen A."/>
            <person name="Lundell T."/>
            <person name="Morin E."/>
            <person name="Murat C."/>
            <person name="Sun H."/>
            <person name="Tunlid A."/>
            <person name="Henrissat B."/>
            <person name="Grigoriev I.V."/>
            <person name="Hibbett D.S."/>
            <person name="Martin F."/>
            <person name="Nordberg H.P."/>
            <person name="Cantor M.N."/>
            <person name="Hua S.X."/>
        </authorList>
    </citation>
    <scope>NUCLEOTIDE SEQUENCE [LARGE SCALE GENOMIC DNA]</scope>
    <source>
        <strain evidence="10 11">F 1598</strain>
    </source>
</reference>
<dbReference type="InterPro" id="IPR006257">
    <property type="entry name" value="LAT1"/>
</dbReference>
<dbReference type="GO" id="GO:0045254">
    <property type="term" value="C:pyruvate dehydrogenase complex"/>
    <property type="evidence" value="ECO:0007669"/>
    <property type="project" value="UniProtKB-UniRule"/>
</dbReference>
<evidence type="ECO:0000256" key="3">
    <source>
        <dbReference type="ARBA" id="ARBA00022823"/>
    </source>
</evidence>
<accession>A0A0C3G3Z0</accession>
<comment type="catalytic activity">
    <reaction evidence="6">
        <text>N(6)-[(R)-dihydrolipoyl]-L-lysyl-[protein] + acetyl-CoA = N(6)-[(R)-S(8)-acetyldihydrolipoyl]-L-lysyl-[protein] + CoA</text>
        <dbReference type="Rhea" id="RHEA:17017"/>
        <dbReference type="Rhea" id="RHEA-COMP:10475"/>
        <dbReference type="Rhea" id="RHEA-COMP:10478"/>
        <dbReference type="ChEBI" id="CHEBI:57287"/>
        <dbReference type="ChEBI" id="CHEBI:57288"/>
        <dbReference type="ChEBI" id="CHEBI:83100"/>
        <dbReference type="ChEBI" id="CHEBI:83111"/>
        <dbReference type="EC" id="2.3.1.12"/>
    </reaction>
</comment>
<evidence type="ECO:0000313" key="10">
    <source>
        <dbReference type="EMBL" id="KIM85351.1"/>
    </source>
</evidence>
<dbReference type="Proteomes" id="UP000054166">
    <property type="component" value="Unassembled WGS sequence"/>
</dbReference>
<keyword evidence="5 6" id="KW-0012">Acyltransferase</keyword>
<evidence type="ECO:0000256" key="7">
    <source>
        <dbReference type="SAM" id="MobiDB-lite"/>
    </source>
</evidence>
<keyword evidence="4" id="KW-0809">Transit peptide</keyword>
<dbReference type="AlphaFoldDB" id="A0A0C3G3Z0"/>
<dbReference type="GO" id="GO:0006086">
    <property type="term" value="P:pyruvate decarboxylation to acetyl-CoA"/>
    <property type="evidence" value="ECO:0007669"/>
    <property type="project" value="InterPro"/>
</dbReference>
<comment type="subcellular location">
    <subcellularLocation>
        <location evidence="6">Mitochondrion</location>
    </subcellularLocation>
</comment>
<dbReference type="InterPro" id="IPR036625">
    <property type="entry name" value="E3-bd_dom_sf"/>
</dbReference>
<dbReference type="InParanoid" id="A0A0C3G3Z0"/>
<dbReference type="OrthoDB" id="537444at2759"/>
<dbReference type="SUPFAM" id="SSF47005">
    <property type="entry name" value="Peripheral subunit-binding domain of 2-oxo acid dehydrogenase complex"/>
    <property type="match status" value="1"/>
</dbReference>
<dbReference type="PROSITE" id="PS00189">
    <property type="entry name" value="LIPOYL"/>
    <property type="match status" value="1"/>
</dbReference>
<dbReference type="HOGENOM" id="CLU_016733_10_2_1"/>
<dbReference type="InterPro" id="IPR023213">
    <property type="entry name" value="CAT-like_dom_sf"/>
</dbReference>
<dbReference type="InterPro" id="IPR045257">
    <property type="entry name" value="E2/Pdx1"/>
</dbReference>
<dbReference type="FunFam" id="3.30.559.10:FF:000003">
    <property type="entry name" value="Acetyltransferase component of pyruvate dehydrogenase complex"/>
    <property type="match status" value="1"/>
</dbReference>